<evidence type="ECO:0000256" key="4">
    <source>
        <dbReference type="ARBA" id="ARBA00022989"/>
    </source>
</evidence>
<dbReference type="Pfam" id="PF00999">
    <property type="entry name" value="Na_H_Exchanger"/>
    <property type="match status" value="1"/>
</dbReference>
<feature type="transmembrane region" description="Helical" evidence="7">
    <location>
        <begin position="398"/>
        <end position="417"/>
    </location>
</feature>
<keyword evidence="10" id="KW-1185">Reference proteome</keyword>
<dbReference type="InterPro" id="IPR006153">
    <property type="entry name" value="Cation/H_exchanger_TM"/>
</dbReference>
<feature type="transmembrane region" description="Helical" evidence="7">
    <location>
        <begin position="117"/>
        <end position="137"/>
    </location>
</feature>
<evidence type="ECO:0000256" key="1">
    <source>
        <dbReference type="ARBA" id="ARBA00004141"/>
    </source>
</evidence>
<feature type="transmembrane region" description="Helical" evidence="7">
    <location>
        <begin position="18"/>
        <end position="36"/>
    </location>
</feature>
<feature type="transmembrane region" description="Helical" evidence="7">
    <location>
        <begin position="149"/>
        <end position="169"/>
    </location>
</feature>
<dbReference type="InterPro" id="IPR050794">
    <property type="entry name" value="CPA2_transporter"/>
</dbReference>
<keyword evidence="3 7" id="KW-0812">Transmembrane</keyword>
<feature type="transmembrane region" description="Helical" evidence="7">
    <location>
        <begin position="215"/>
        <end position="239"/>
    </location>
</feature>
<evidence type="ECO:0000313" key="9">
    <source>
        <dbReference type="EMBL" id="MBD8504169.1"/>
    </source>
</evidence>
<feature type="transmembrane region" description="Helical" evidence="7">
    <location>
        <begin position="304"/>
        <end position="322"/>
    </location>
</feature>
<dbReference type="PANTHER" id="PTHR32468">
    <property type="entry name" value="CATION/H + ANTIPORTER"/>
    <property type="match status" value="1"/>
</dbReference>
<comment type="caution">
    <text evidence="9">The sequence shown here is derived from an EMBL/GenBank/DDBJ whole genome shotgun (WGS) entry which is preliminary data.</text>
</comment>
<keyword evidence="5" id="KW-0406">Ion transport</keyword>
<protein>
    <submittedName>
        <fullName evidence="9">Cation:proton antiporter</fullName>
    </submittedName>
</protein>
<feature type="transmembrane region" description="Helical" evidence="7">
    <location>
        <begin position="260"/>
        <end position="284"/>
    </location>
</feature>
<proteinExistence type="predicted"/>
<keyword evidence="4 7" id="KW-1133">Transmembrane helix</keyword>
<name>A0ABR9BE01_9RHOO</name>
<feature type="transmembrane region" description="Helical" evidence="7">
    <location>
        <begin position="86"/>
        <end position="105"/>
    </location>
</feature>
<accession>A0ABR9BE01</accession>
<feature type="transmembrane region" description="Helical" evidence="7">
    <location>
        <begin position="334"/>
        <end position="356"/>
    </location>
</feature>
<sequence>MAAPADALHAVGVHQTETLLFFTLLQLAVIILAARAGGRLALRLGQSAAVGEIITGILLGPSLFGWLAPGLFDYVFHSAPPEPMQILSQVGLLLLMFQIGMEFDFGHLGERRHRRTVAWVAAAGLLLPFALGFGLGAGAPAMQVDGGKAVLTGLFVATAFSITALPILGRIMIEFQLSRSALGVIAISAAAINDVVGWLLLALVSTLAVAGFQPLAFAGQIVLVFGFFALCWWGVRPLLRRAVRHAKPGRGRFPPELMGLLLAMIFVAGMTTYQLGIFAIFGGFMMGVILHDEHGLREAWETRVGHFVAVFFLPIFFTYTGLRTDIGSLDTPAAWGWCALVVVLATAGKFGGSWLAARRCGLGHHEASILGIMMNTRALMELVVINVGYDLGVISREVFTMLVIMAIVSTVVTTPCLRRWLPKIGHRLPSVVRE</sequence>
<dbReference type="RefSeq" id="WP_187718941.1">
    <property type="nucleotide sequence ID" value="NZ_JACTAH010000002.1"/>
</dbReference>
<organism evidence="9 10">
    <name type="scientific">Thauera sedimentorum</name>
    <dbReference type="NCBI Taxonomy" id="2767595"/>
    <lineage>
        <taxon>Bacteria</taxon>
        <taxon>Pseudomonadati</taxon>
        <taxon>Pseudomonadota</taxon>
        <taxon>Betaproteobacteria</taxon>
        <taxon>Rhodocyclales</taxon>
        <taxon>Zoogloeaceae</taxon>
        <taxon>Thauera</taxon>
    </lineage>
</organism>
<dbReference type="PANTHER" id="PTHR32468:SF0">
    <property type="entry name" value="K(+)_H(+) ANTIPORTER 1"/>
    <property type="match status" value="1"/>
</dbReference>
<evidence type="ECO:0000256" key="6">
    <source>
        <dbReference type="ARBA" id="ARBA00023136"/>
    </source>
</evidence>
<evidence type="ECO:0000259" key="8">
    <source>
        <dbReference type="Pfam" id="PF00999"/>
    </source>
</evidence>
<keyword evidence="2" id="KW-0813">Transport</keyword>
<feature type="domain" description="Cation/H+ exchanger transmembrane" evidence="8">
    <location>
        <begin position="36"/>
        <end position="419"/>
    </location>
</feature>
<dbReference type="Proteomes" id="UP000603602">
    <property type="component" value="Unassembled WGS sequence"/>
</dbReference>
<keyword evidence="6 7" id="KW-0472">Membrane</keyword>
<reference evidence="10" key="1">
    <citation type="submission" date="2023-07" db="EMBL/GenBank/DDBJ databases">
        <title>Thauera sp. CAU 1555 isolated from sand of Yaerae Beach.</title>
        <authorList>
            <person name="Kim W."/>
        </authorList>
    </citation>
    <scope>NUCLEOTIDE SEQUENCE [LARGE SCALE GENOMIC DNA]</scope>
    <source>
        <strain evidence="10">CAU 1555</strain>
    </source>
</reference>
<gene>
    <name evidence="9" type="ORF">IFO67_14830</name>
</gene>
<evidence type="ECO:0000256" key="3">
    <source>
        <dbReference type="ARBA" id="ARBA00022692"/>
    </source>
</evidence>
<dbReference type="EMBL" id="JACYTO010000002">
    <property type="protein sequence ID" value="MBD8504169.1"/>
    <property type="molecule type" value="Genomic_DNA"/>
</dbReference>
<feature type="transmembrane region" description="Helical" evidence="7">
    <location>
        <begin position="48"/>
        <end position="66"/>
    </location>
</feature>
<comment type="subcellular location">
    <subcellularLocation>
        <location evidence="1">Membrane</location>
        <topology evidence="1">Multi-pass membrane protein</topology>
    </subcellularLocation>
</comment>
<evidence type="ECO:0000313" key="10">
    <source>
        <dbReference type="Proteomes" id="UP000603602"/>
    </source>
</evidence>
<evidence type="ECO:0000256" key="2">
    <source>
        <dbReference type="ARBA" id="ARBA00022448"/>
    </source>
</evidence>
<dbReference type="InterPro" id="IPR038770">
    <property type="entry name" value="Na+/solute_symporter_sf"/>
</dbReference>
<evidence type="ECO:0000256" key="5">
    <source>
        <dbReference type="ARBA" id="ARBA00023065"/>
    </source>
</evidence>
<dbReference type="Gene3D" id="1.20.1530.20">
    <property type="match status" value="1"/>
</dbReference>
<evidence type="ECO:0000256" key="7">
    <source>
        <dbReference type="SAM" id="Phobius"/>
    </source>
</evidence>
<feature type="transmembrane region" description="Helical" evidence="7">
    <location>
        <begin position="181"/>
        <end position="209"/>
    </location>
</feature>